<dbReference type="InterPro" id="IPR053576">
    <property type="entry name" value="RNase_HI-like"/>
</dbReference>
<dbReference type="Gene3D" id="3.30.420.10">
    <property type="entry name" value="Ribonuclease H-like superfamily/Ribonuclease H"/>
    <property type="match status" value="1"/>
</dbReference>
<name>A0A7C5YX70_9CREN</name>
<dbReference type="AlphaFoldDB" id="A0A7C5YX70"/>
<dbReference type="NCBIfam" id="NF041175">
    <property type="entry name" value="RNAseHI_Thmprot"/>
    <property type="match status" value="1"/>
</dbReference>
<dbReference type="GO" id="GO:0004523">
    <property type="term" value="F:RNA-DNA hybrid ribonuclease activity"/>
    <property type="evidence" value="ECO:0007669"/>
    <property type="project" value="InterPro"/>
</dbReference>
<evidence type="ECO:0000259" key="1">
    <source>
        <dbReference type="PROSITE" id="PS50879"/>
    </source>
</evidence>
<accession>A0A7C5YX70</accession>
<dbReference type="CDD" id="cd09279">
    <property type="entry name" value="RNase_HI_like"/>
    <property type="match status" value="1"/>
</dbReference>
<comment type="caution">
    <text evidence="2">The sequence shown here is derived from an EMBL/GenBank/DDBJ whole genome shotgun (WGS) entry which is preliminary data.</text>
</comment>
<dbReference type="GO" id="GO:0003676">
    <property type="term" value="F:nucleic acid binding"/>
    <property type="evidence" value="ECO:0007669"/>
    <property type="project" value="InterPro"/>
</dbReference>
<proteinExistence type="predicted"/>
<dbReference type="SUPFAM" id="SSF53098">
    <property type="entry name" value="Ribonuclease H-like"/>
    <property type="match status" value="1"/>
</dbReference>
<dbReference type="PROSITE" id="PS50879">
    <property type="entry name" value="RNASE_H_1"/>
    <property type="match status" value="1"/>
</dbReference>
<dbReference type="InterPro" id="IPR036397">
    <property type="entry name" value="RNaseH_sf"/>
</dbReference>
<dbReference type="EMBL" id="DRUB01000168">
    <property type="protein sequence ID" value="HHR96794.1"/>
    <property type="molecule type" value="Genomic_DNA"/>
</dbReference>
<dbReference type="InterPro" id="IPR002156">
    <property type="entry name" value="RNaseH_domain"/>
</dbReference>
<protein>
    <submittedName>
        <fullName evidence="2">Ribonuclease HI family protein</fullName>
    </submittedName>
</protein>
<dbReference type="PANTHER" id="PTHR46387">
    <property type="entry name" value="POLYNUCLEOTIDYL TRANSFERASE, RIBONUCLEASE H-LIKE SUPERFAMILY PROTEIN"/>
    <property type="match status" value="1"/>
</dbReference>
<dbReference type="PANTHER" id="PTHR46387:SF2">
    <property type="entry name" value="RIBONUCLEASE HI"/>
    <property type="match status" value="1"/>
</dbReference>
<dbReference type="InterPro" id="IPR012337">
    <property type="entry name" value="RNaseH-like_sf"/>
</dbReference>
<feature type="domain" description="RNase H type-1" evidence="1">
    <location>
        <begin position="1"/>
        <end position="141"/>
    </location>
</feature>
<reference evidence="2" key="1">
    <citation type="journal article" date="2020" name="mSystems">
        <title>Genome- and Community-Level Interaction Insights into Carbon Utilization and Element Cycling Functions of Hydrothermarchaeota in Hydrothermal Sediment.</title>
        <authorList>
            <person name="Zhou Z."/>
            <person name="Liu Y."/>
            <person name="Xu W."/>
            <person name="Pan J."/>
            <person name="Luo Z.H."/>
            <person name="Li M."/>
        </authorList>
    </citation>
    <scope>NUCLEOTIDE SEQUENCE [LARGE SCALE GENOMIC DNA]</scope>
    <source>
        <strain evidence="2">SpSt-1</strain>
    </source>
</reference>
<gene>
    <name evidence="2" type="ORF">ENL47_08360</name>
</gene>
<sequence>MIKAYFDGLCEPVNPGGVATYGYVIYRDDVKIVSGYGIIGAGMFGDETSNNIAEYYALIKLLEKIIELGIRGDVEIYGDSQLIINQVNGVYRVRSKKLKPLYEKTLELLSMLRNARISWIPREMNKEADKLSYKAYIEFMYRHGKEAVEYYKQYLVTKNQANMLKRLGIDANPYIPRRLFWRIFMQHKLQK</sequence>
<evidence type="ECO:0000313" key="2">
    <source>
        <dbReference type="EMBL" id="HHR96794.1"/>
    </source>
</evidence>
<dbReference type="Pfam" id="PF13456">
    <property type="entry name" value="RVT_3"/>
    <property type="match status" value="1"/>
</dbReference>
<organism evidence="2">
    <name type="scientific">Ignisphaera aggregans</name>
    <dbReference type="NCBI Taxonomy" id="334771"/>
    <lineage>
        <taxon>Archaea</taxon>
        <taxon>Thermoproteota</taxon>
        <taxon>Thermoprotei</taxon>
        <taxon>Desulfurococcales</taxon>
        <taxon>Desulfurococcaceae</taxon>
        <taxon>Ignisphaera</taxon>
    </lineage>
</organism>